<protein>
    <submittedName>
        <fullName evidence="3">Chromate resistance protein</fullName>
    </submittedName>
</protein>
<name>A0A3D2SP48_9GAMM</name>
<feature type="domain" description="ChrB N-terminal" evidence="2">
    <location>
        <begin position="18"/>
        <end position="141"/>
    </location>
</feature>
<proteinExistence type="predicted"/>
<sequence length="308" mass="35119">MNISILISSLSTQNSSARMRIWRSIKSCGAETLRDGVYVLPNEQKQRFDPIIDEHQSADGIAYLFDSVSNNNLDLIQLFNRKSEYSEFLLQLNEIESSLNVEQKNEHLKSIRKLRKQLSSLIDIDFFPNELQNTALNAISKLELKIHHLGESNEPSSINSDLPSLNLHDFQSKTWATRKRPWVDRLACTWLIQKFIDKDPTFIWLQDIKDCPADAYGFDFDGATFTHVGELVSFEVLLHSFNLADKSLLKIAEIVHYLDIGGNEPPEALGLEKILQGLRSSIHADQQLVELSNHIFDGLYTNFKGENS</sequence>
<gene>
    <name evidence="3" type="ORF">DHW29_11925</name>
</gene>
<evidence type="ECO:0000313" key="3">
    <source>
        <dbReference type="EMBL" id="HCK30813.1"/>
    </source>
</evidence>
<dbReference type="AlphaFoldDB" id="A0A3D2SP48"/>
<dbReference type="RefSeq" id="WP_004644594.1">
    <property type="nucleotide sequence ID" value="NZ_BKFK01000001.1"/>
</dbReference>
<dbReference type="EMBL" id="DPVE01000204">
    <property type="protein sequence ID" value="HCK30813.1"/>
    <property type="molecule type" value="Genomic_DNA"/>
</dbReference>
<comment type="caution">
    <text evidence="3">The sequence shown here is derived from an EMBL/GenBank/DDBJ whole genome shotgun (WGS) entry which is preliminary data.</text>
</comment>
<reference evidence="3 4" key="1">
    <citation type="journal article" date="2018" name="Nat. Biotechnol.">
        <title>A standardized bacterial taxonomy based on genome phylogeny substantially revises the tree of life.</title>
        <authorList>
            <person name="Parks D.H."/>
            <person name="Chuvochina M."/>
            <person name="Waite D.W."/>
            <person name="Rinke C."/>
            <person name="Skarshewski A."/>
            <person name="Chaumeil P.A."/>
            <person name="Hugenholtz P."/>
        </authorList>
    </citation>
    <scope>NUCLEOTIDE SEQUENCE [LARGE SCALE GENOMIC DNA]</scope>
    <source>
        <strain evidence="3">UBA9669</strain>
    </source>
</reference>
<dbReference type="Pfam" id="PF20229">
    <property type="entry name" value="ChrB_N"/>
    <property type="match status" value="1"/>
</dbReference>
<evidence type="ECO:0000313" key="4">
    <source>
        <dbReference type="Proteomes" id="UP000263596"/>
    </source>
</evidence>
<dbReference type="GeneID" id="99691687"/>
<evidence type="ECO:0000259" key="1">
    <source>
        <dbReference type="Pfam" id="PF09828"/>
    </source>
</evidence>
<dbReference type="InterPro" id="IPR018634">
    <property type="entry name" value="ChrB_C"/>
</dbReference>
<evidence type="ECO:0000259" key="2">
    <source>
        <dbReference type="Pfam" id="PF20229"/>
    </source>
</evidence>
<dbReference type="Pfam" id="PF09828">
    <property type="entry name" value="ChrB_C"/>
    <property type="match status" value="1"/>
</dbReference>
<dbReference type="InterPro" id="IPR046858">
    <property type="entry name" value="ChrB_N"/>
</dbReference>
<feature type="domain" description="ChrB C-terminal" evidence="1">
    <location>
        <begin position="175"/>
        <end position="302"/>
    </location>
</feature>
<accession>A0A3D2SP48</accession>
<dbReference type="Proteomes" id="UP000263596">
    <property type="component" value="Unassembled WGS sequence"/>
</dbReference>
<organism evidence="3 4">
    <name type="scientific">Acinetobacter ursingii</name>
    <dbReference type="NCBI Taxonomy" id="108980"/>
    <lineage>
        <taxon>Bacteria</taxon>
        <taxon>Pseudomonadati</taxon>
        <taxon>Pseudomonadota</taxon>
        <taxon>Gammaproteobacteria</taxon>
        <taxon>Moraxellales</taxon>
        <taxon>Moraxellaceae</taxon>
        <taxon>Acinetobacter</taxon>
    </lineage>
</organism>